<accession>A0A0F9LJC0</accession>
<proteinExistence type="predicted"/>
<comment type="caution">
    <text evidence="1">The sequence shown here is derived from an EMBL/GenBank/DDBJ whole genome shotgun (WGS) entry which is preliminary data.</text>
</comment>
<sequence length="243" mass="27455">MDRTRKTWDVSKFANVNLPEVVGTVDPVTFAQFSGIRVLDLPIYMPGQGWAIPKELAQFLEPIVLAIGSEERFGELGEHYVYITVDQKVVQEGKTGRRPGAHSDAYIETKGAQVDLTLETADVIAEEEGEVSHTYIIYDKFPTEFFNVPFPLTDASCKGSLKTFDEIADAVEAVTYDPFTLLRLDPYVVHRCAVCTKTTERTFVKISVSRKHYARKGNTVNKVFNYNWELTARSPSERNHPWA</sequence>
<dbReference type="AlphaFoldDB" id="A0A0F9LJC0"/>
<gene>
    <name evidence="1" type="ORF">LCGC14_1573740</name>
</gene>
<protein>
    <submittedName>
        <fullName evidence="1">Uncharacterized protein</fullName>
    </submittedName>
</protein>
<name>A0A0F9LJC0_9ZZZZ</name>
<evidence type="ECO:0000313" key="1">
    <source>
        <dbReference type="EMBL" id="KKM27535.1"/>
    </source>
</evidence>
<organism evidence="1">
    <name type="scientific">marine sediment metagenome</name>
    <dbReference type="NCBI Taxonomy" id="412755"/>
    <lineage>
        <taxon>unclassified sequences</taxon>
        <taxon>metagenomes</taxon>
        <taxon>ecological metagenomes</taxon>
    </lineage>
</organism>
<dbReference type="EMBL" id="LAZR01012303">
    <property type="protein sequence ID" value="KKM27535.1"/>
    <property type="molecule type" value="Genomic_DNA"/>
</dbReference>
<reference evidence="1" key="1">
    <citation type="journal article" date="2015" name="Nature">
        <title>Complex archaea that bridge the gap between prokaryotes and eukaryotes.</title>
        <authorList>
            <person name="Spang A."/>
            <person name="Saw J.H."/>
            <person name="Jorgensen S.L."/>
            <person name="Zaremba-Niedzwiedzka K."/>
            <person name="Martijn J."/>
            <person name="Lind A.E."/>
            <person name="van Eijk R."/>
            <person name="Schleper C."/>
            <person name="Guy L."/>
            <person name="Ettema T.J."/>
        </authorList>
    </citation>
    <scope>NUCLEOTIDE SEQUENCE</scope>
</reference>